<keyword evidence="3" id="KW-0206">Cytoskeleton</keyword>
<accession>A0AAD7P3L1</accession>
<dbReference type="FunFam" id="3.30.420.40:FF:000188">
    <property type="entry name" value="Actin like 6B"/>
    <property type="match status" value="1"/>
</dbReference>
<comment type="subcellular location">
    <subcellularLocation>
        <location evidence="1">Cytoplasm</location>
        <location evidence="1">Cytoskeleton</location>
    </subcellularLocation>
</comment>
<dbReference type="InterPro" id="IPR004000">
    <property type="entry name" value="Actin"/>
</dbReference>
<dbReference type="Gene3D" id="3.30.420.40">
    <property type="match status" value="2"/>
</dbReference>
<sequence>MSAEFDDVLTNQPVVIDNGSGTIKAGFAGQDHPKCFFPSFVGRPKHIRVMAGALDGDVFIGKKAQEFRGLLKIKYPMEHGIVTDWDDMEKIWSWVYAEELGTLSEEHPVLLTEAPLNPRSNRDYAAQIFFDTFNVPALFTSVQAVLSLYSSGRTTGIVIDSGDGVTHAVPVFEGFSMPHAIRRVDVAGRDVTDHLQLLLRKSGHHLHTTAEREVVRTIKEKCCYVALNPAKEEKEAQGRTEEFRLPDGNVIQLGAERQEYAGVHQVVVDSINRVDLDLRKSLFSNIVLSGGSTLCRGFGDRLLNETKKLALKDVKIRIYAPPERKYSTWIGGSILAGLNTFKKMWVSAEEYQEDPDIIHKKSGF</sequence>
<evidence type="ECO:0000256" key="4">
    <source>
        <dbReference type="ARBA" id="ARBA00038483"/>
    </source>
</evidence>
<gene>
    <name evidence="8" type="ORF">B0H16DRAFT_1708516</name>
</gene>
<name>A0AAD7P3L1_9AGAR</name>
<keyword evidence="2" id="KW-0963">Cytoplasm</keyword>
<comment type="similarity">
    <text evidence="4">Belongs to the actin family. ARP1 subfamily.</text>
</comment>
<protein>
    <recommendedName>
        <fullName evidence="5">Centractin</fullName>
    </recommendedName>
    <alternativeName>
        <fullName evidence="6">Actin-like protein</fullName>
    </alternativeName>
    <alternativeName>
        <fullName evidence="7">Actin-related protein 1</fullName>
    </alternativeName>
</protein>
<evidence type="ECO:0000256" key="5">
    <source>
        <dbReference type="ARBA" id="ARBA00073387"/>
    </source>
</evidence>
<dbReference type="PRINTS" id="PR00190">
    <property type="entry name" value="ACTIN"/>
</dbReference>
<dbReference type="Gene3D" id="3.90.640.10">
    <property type="entry name" value="Actin, Chain A, domain 4"/>
    <property type="match status" value="1"/>
</dbReference>
<evidence type="ECO:0000256" key="6">
    <source>
        <dbReference type="ARBA" id="ARBA00076361"/>
    </source>
</evidence>
<dbReference type="InterPro" id="IPR020902">
    <property type="entry name" value="Actin/actin-like_CS"/>
</dbReference>
<dbReference type="PANTHER" id="PTHR11937">
    <property type="entry name" value="ACTIN"/>
    <property type="match status" value="1"/>
</dbReference>
<evidence type="ECO:0000256" key="2">
    <source>
        <dbReference type="ARBA" id="ARBA00022490"/>
    </source>
</evidence>
<evidence type="ECO:0000313" key="8">
    <source>
        <dbReference type="EMBL" id="KAJ7786327.1"/>
    </source>
</evidence>
<evidence type="ECO:0000256" key="1">
    <source>
        <dbReference type="ARBA" id="ARBA00004245"/>
    </source>
</evidence>
<dbReference type="Proteomes" id="UP001215598">
    <property type="component" value="Unassembled WGS sequence"/>
</dbReference>
<dbReference type="FunFam" id="3.90.640.10:FF:000007">
    <property type="entry name" value="Actin like 7B"/>
    <property type="match status" value="1"/>
</dbReference>
<dbReference type="GO" id="GO:0005869">
    <property type="term" value="C:dynactin complex"/>
    <property type="evidence" value="ECO:0007669"/>
    <property type="project" value="UniProtKB-ARBA"/>
</dbReference>
<dbReference type="AlphaFoldDB" id="A0AAD7P3L1"/>
<evidence type="ECO:0000256" key="7">
    <source>
        <dbReference type="ARBA" id="ARBA00083222"/>
    </source>
</evidence>
<keyword evidence="9" id="KW-1185">Reference proteome</keyword>
<dbReference type="EMBL" id="JARKIB010000001">
    <property type="protein sequence ID" value="KAJ7786327.1"/>
    <property type="molecule type" value="Genomic_DNA"/>
</dbReference>
<dbReference type="InterPro" id="IPR043129">
    <property type="entry name" value="ATPase_NBD"/>
</dbReference>
<reference evidence="8" key="1">
    <citation type="submission" date="2023-03" db="EMBL/GenBank/DDBJ databases">
        <title>Massive genome expansion in bonnet fungi (Mycena s.s.) driven by repeated elements and novel gene families across ecological guilds.</title>
        <authorList>
            <consortium name="Lawrence Berkeley National Laboratory"/>
            <person name="Harder C.B."/>
            <person name="Miyauchi S."/>
            <person name="Viragh M."/>
            <person name="Kuo A."/>
            <person name="Thoen E."/>
            <person name="Andreopoulos B."/>
            <person name="Lu D."/>
            <person name="Skrede I."/>
            <person name="Drula E."/>
            <person name="Henrissat B."/>
            <person name="Morin E."/>
            <person name="Kohler A."/>
            <person name="Barry K."/>
            <person name="LaButti K."/>
            <person name="Morin E."/>
            <person name="Salamov A."/>
            <person name="Lipzen A."/>
            <person name="Mereny Z."/>
            <person name="Hegedus B."/>
            <person name="Baldrian P."/>
            <person name="Stursova M."/>
            <person name="Weitz H."/>
            <person name="Taylor A."/>
            <person name="Grigoriev I.V."/>
            <person name="Nagy L.G."/>
            <person name="Martin F."/>
            <person name="Kauserud H."/>
        </authorList>
    </citation>
    <scope>NUCLEOTIDE SEQUENCE</scope>
    <source>
        <strain evidence="8">CBHHK182m</strain>
    </source>
</reference>
<dbReference type="SUPFAM" id="SSF53067">
    <property type="entry name" value="Actin-like ATPase domain"/>
    <property type="match status" value="2"/>
</dbReference>
<proteinExistence type="inferred from homology"/>
<dbReference type="SMART" id="SM00268">
    <property type="entry name" value="ACTIN"/>
    <property type="match status" value="1"/>
</dbReference>
<evidence type="ECO:0000256" key="3">
    <source>
        <dbReference type="ARBA" id="ARBA00023212"/>
    </source>
</evidence>
<dbReference type="CDD" id="cd10216">
    <property type="entry name" value="ASKHA_NBD_Arp1"/>
    <property type="match status" value="1"/>
</dbReference>
<dbReference type="PROSITE" id="PS01132">
    <property type="entry name" value="ACTINS_ACT_LIKE"/>
    <property type="match status" value="1"/>
</dbReference>
<comment type="caution">
    <text evidence="8">The sequence shown here is derived from an EMBL/GenBank/DDBJ whole genome shotgun (WGS) entry which is preliminary data.</text>
</comment>
<organism evidence="8 9">
    <name type="scientific">Mycena metata</name>
    <dbReference type="NCBI Taxonomy" id="1033252"/>
    <lineage>
        <taxon>Eukaryota</taxon>
        <taxon>Fungi</taxon>
        <taxon>Dikarya</taxon>
        <taxon>Basidiomycota</taxon>
        <taxon>Agaricomycotina</taxon>
        <taxon>Agaricomycetes</taxon>
        <taxon>Agaricomycetidae</taxon>
        <taxon>Agaricales</taxon>
        <taxon>Marasmiineae</taxon>
        <taxon>Mycenaceae</taxon>
        <taxon>Mycena</taxon>
    </lineage>
</organism>
<dbReference type="Pfam" id="PF00022">
    <property type="entry name" value="Actin"/>
    <property type="match status" value="1"/>
</dbReference>
<evidence type="ECO:0000313" key="9">
    <source>
        <dbReference type="Proteomes" id="UP001215598"/>
    </source>
</evidence>